<comment type="caution">
    <text evidence="6">The sequence shown here is derived from an EMBL/GenBank/DDBJ whole genome shotgun (WGS) entry which is preliminary data.</text>
</comment>
<evidence type="ECO:0000313" key="7">
    <source>
        <dbReference type="Proteomes" id="UP000619295"/>
    </source>
</evidence>
<reference evidence="6" key="1">
    <citation type="submission" date="2020-09" db="EMBL/GenBank/DDBJ databases">
        <title>Bosea spartocytisi sp. nov. a root nodule endophyte of Spartocytisus supranubius in the high mountain ecosystem fo the Teide National Park (Canary Islands, Spain).</title>
        <authorList>
            <person name="Pulido-Suarez L."/>
            <person name="Peix A."/>
            <person name="Igual J.M."/>
            <person name="Socas-Perez N."/>
            <person name="Velazquez E."/>
            <person name="Flores-Felix J.D."/>
            <person name="Leon-Barrios M."/>
        </authorList>
    </citation>
    <scope>NUCLEOTIDE SEQUENCE</scope>
    <source>
        <strain evidence="6">SSUT16</strain>
    </source>
</reference>
<dbReference type="PANTHER" id="PTHR30136">
    <property type="entry name" value="HELIX-TURN-HELIX TRANSCRIPTIONAL REGULATOR, ICLR FAMILY"/>
    <property type="match status" value="1"/>
</dbReference>
<keyword evidence="2" id="KW-0238">DNA-binding</keyword>
<name>A0A927I257_9HYPH</name>
<dbReference type="PANTHER" id="PTHR30136:SF24">
    <property type="entry name" value="HTH-TYPE TRANSCRIPTIONAL REPRESSOR ALLR"/>
    <property type="match status" value="1"/>
</dbReference>
<dbReference type="InterPro" id="IPR014757">
    <property type="entry name" value="Tscrpt_reg_IclR_C"/>
</dbReference>
<dbReference type="GO" id="GO:0003700">
    <property type="term" value="F:DNA-binding transcription factor activity"/>
    <property type="evidence" value="ECO:0007669"/>
    <property type="project" value="TreeGrafter"/>
</dbReference>
<sequence length="283" mass="30587">MSASPDQDLSPKIVGAVANAVSILRSLAQMSEPAGVAVIARDTGVSVSTCFNILRTLSTERLVDFDAEAKTYRIGLGVLELSLPLLGANQADLIRPELARLSGEHKSLLCLWQVTDGERIVLVDRVSTAKTVRVDMSDGSRLPTFVGAVGRCYAALRNLSHDELKLRFDTLQWQAPPSFEDYAADVEEAKRDGYAFDLGQLFKGLEIAAAVITDAEGRPRLGISGISIAGQLSREDIERLGVDLRDSADWISEALFGVSRGVRQSERRLAGGRAVPHSRGGQR</sequence>
<dbReference type="PROSITE" id="PS51078">
    <property type="entry name" value="ICLR_ED"/>
    <property type="match status" value="1"/>
</dbReference>
<dbReference type="Gene3D" id="1.10.10.10">
    <property type="entry name" value="Winged helix-like DNA-binding domain superfamily/Winged helix DNA-binding domain"/>
    <property type="match status" value="1"/>
</dbReference>
<evidence type="ECO:0000256" key="2">
    <source>
        <dbReference type="ARBA" id="ARBA00023125"/>
    </source>
</evidence>
<dbReference type="SUPFAM" id="SSF46785">
    <property type="entry name" value="Winged helix' DNA-binding domain"/>
    <property type="match status" value="1"/>
</dbReference>
<evidence type="ECO:0000259" key="5">
    <source>
        <dbReference type="PROSITE" id="PS51078"/>
    </source>
</evidence>
<dbReference type="Pfam" id="PF09339">
    <property type="entry name" value="HTH_IclR"/>
    <property type="match status" value="1"/>
</dbReference>
<feature type="domain" description="HTH iclR-type" evidence="4">
    <location>
        <begin position="14"/>
        <end position="76"/>
    </location>
</feature>
<dbReference type="Proteomes" id="UP000619295">
    <property type="component" value="Unassembled WGS sequence"/>
</dbReference>
<dbReference type="PROSITE" id="PS51077">
    <property type="entry name" value="HTH_ICLR"/>
    <property type="match status" value="1"/>
</dbReference>
<dbReference type="InterPro" id="IPR029016">
    <property type="entry name" value="GAF-like_dom_sf"/>
</dbReference>
<protein>
    <submittedName>
        <fullName evidence="6">IclR family transcriptional regulator</fullName>
    </submittedName>
</protein>
<dbReference type="SMART" id="SM00346">
    <property type="entry name" value="HTH_ICLR"/>
    <property type="match status" value="1"/>
</dbReference>
<dbReference type="Pfam" id="PF01614">
    <property type="entry name" value="IclR_C"/>
    <property type="match status" value="1"/>
</dbReference>
<accession>A0A927I257</accession>
<evidence type="ECO:0000256" key="3">
    <source>
        <dbReference type="ARBA" id="ARBA00023163"/>
    </source>
</evidence>
<dbReference type="RefSeq" id="WP_191125315.1">
    <property type="nucleotide sequence ID" value="NZ_JACXWY010000015.1"/>
</dbReference>
<evidence type="ECO:0000259" key="4">
    <source>
        <dbReference type="PROSITE" id="PS51077"/>
    </source>
</evidence>
<dbReference type="SUPFAM" id="SSF55781">
    <property type="entry name" value="GAF domain-like"/>
    <property type="match status" value="1"/>
</dbReference>
<dbReference type="EMBL" id="JACXWY010000015">
    <property type="protein sequence ID" value="MBD3848142.1"/>
    <property type="molecule type" value="Genomic_DNA"/>
</dbReference>
<dbReference type="Gene3D" id="3.30.450.40">
    <property type="match status" value="1"/>
</dbReference>
<keyword evidence="7" id="KW-1185">Reference proteome</keyword>
<evidence type="ECO:0000313" key="6">
    <source>
        <dbReference type="EMBL" id="MBD3848142.1"/>
    </source>
</evidence>
<organism evidence="6 7">
    <name type="scientific">Bosea spartocytisi</name>
    <dbReference type="NCBI Taxonomy" id="2773451"/>
    <lineage>
        <taxon>Bacteria</taxon>
        <taxon>Pseudomonadati</taxon>
        <taxon>Pseudomonadota</taxon>
        <taxon>Alphaproteobacteria</taxon>
        <taxon>Hyphomicrobiales</taxon>
        <taxon>Boseaceae</taxon>
        <taxon>Bosea</taxon>
    </lineage>
</organism>
<dbReference type="InterPro" id="IPR036390">
    <property type="entry name" value="WH_DNA-bd_sf"/>
</dbReference>
<dbReference type="GO" id="GO:0045892">
    <property type="term" value="P:negative regulation of DNA-templated transcription"/>
    <property type="evidence" value="ECO:0007669"/>
    <property type="project" value="TreeGrafter"/>
</dbReference>
<dbReference type="AlphaFoldDB" id="A0A927I257"/>
<dbReference type="InterPro" id="IPR050707">
    <property type="entry name" value="HTH_MetabolicPath_Reg"/>
</dbReference>
<dbReference type="InterPro" id="IPR005471">
    <property type="entry name" value="Tscrpt_reg_IclR_N"/>
</dbReference>
<dbReference type="GO" id="GO:0003677">
    <property type="term" value="F:DNA binding"/>
    <property type="evidence" value="ECO:0007669"/>
    <property type="project" value="UniProtKB-KW"/>
</dbReference>
<dbReference type="InterPro" id="IPR036388">
    <property type="entry name" value="WH-like_DNA-bd_sf"/>
</dbReference>
<keyword evidence="1" id="KW-0805">Transcription regulation</keyword>
<evidence type="ECO:0000256" key="1">
    <source>
        <dbReference type="ARBA" id="ARBA00023015"/>
    </source>
</evidence>
<keyword evidence="3" id="KW-0804">Transcription</keyword>
<gene>
    <name evidence="6" type="ORF">IED13_20785</name>
</gene>
<feature type="domain" description="IclR-ED" evidence="5">
    <location>
        <begin position="77"/>
        <end position="257"/>
    </location>
</feature>
<proteinExistence type="predicted"/>